<dbReference type="AlphaFoldDB" id="A0A9X2Z7S1"/>
<keyword evidence="2" id="KW-0413">Isomerase</keyword>
<accession>A0A9X2Z7S1</accession>
<evidence type="ECO:0000256" key="2">
    <source>
        <dbReference type="ARBA" id="ARBA00023235"/>
    </source>
</evidence>
<dbReference type="Proteomes" id="UP001141629">
    <property type="component" value="Unassembled WGS sequence"/>
</dbReference>
<dbReference type="PANTHER" id="PTHR10357">
    <property type="entry name" value="ALPHA-AMYLASE FAMILY MEMBER"/>
    <property type="match status" value="1"/>
</dbReference>
<dbReference type="Gene3D" id="3.90.400.10">
    <property type="entry name" value="Oligo-1,6-glucosidase, Domain 2"/>
    <property type="match status" value="1"/>
</dbReference>
<dbReference type="SUPFAM" id="SSF51445">
    <property type="entry name" value="(Trans)glycosidases"/>
    <property type="match status" value="1"/>
</dbReference>
<organism evidence="4 5">
    <name type="scientific">Mycobacterium yunnanensis</name>
    <dbReference type="NCBI Taxonomy" id="368477"/>
    <lineage>
        <taxon>Bacteria</taxon>
        <taxon>Bacillati</taxon>
        <taxon>Actinomycetota</taxon>
        <taxon>Actinomycetes</taxon>
        <taxon>Mycobacteriales</taxon>
        <taxon>Mycobacteriaceae</taxon>
        <taxon>Mycobacterium</taxon>
    </lineage>
</organism>
<dbReference type="EMBL" id="JACKVK010000015">
    <property type="protein sequence ID" value="MCV7424518.1"/>
    <property type="molecule type" value="Genomic_DNA"/>
</dbReference>
<evidence type="ECO:0000313" key="4">
    <source>
        <dbReference type="EMBL" id="MCV7424518.1"/>
    </source>
</evidence>
<dbReference type="Pfam" id="PF00128">
    <property type="entry name" value="Alpha-amylase"/>
    <property type="match status" value="1"/>
</dbReference>
<dbReference type="RefSeq" id="WP_263999584.1">
    <property type="nucleotide sequence ID" value="NZ_JACKVK010000015.1"/>
</dbReference>
<keyword evidence="5" id="KW-1185">Reference proteome</keyword>
<dbReference type="PANTHER" id="PTHR10357:SF179">
    <property type="entry name" value="NEUTRAL AND BASIC AMINO ACID TRANSPORT PROTEIN RBAT"/>
    <property type="match status" value="1"/>
</dbReference>
<protein>
    <submittedName>
        <fullName evidence="4">Alpha-amylase</fullName>
    </submittedName>
</protein>
<comment type="similarity">
    <text evidence="1">Belongs to the glycosyl hydrolase 13 family.</text>
</comment>
<feature type="domain" description="Glycosyl hydrolase family 13 catalytic" evidence="3">
    <location>
        <begin position="13"/>
        <end position="398"/>
    </location>
</feature>
<dbReference type="GO" id="GO:0004556">
    <property type="term" value="F:alpha-amylase activity"/>
    <property type="evidence" value="ECO:0007669"/>
    <property type="project" value="TreeGrafter"/>
</dbReference>
<dbReference type="InterPro" id="IPR006047">
    <property type="entry name" value="GH13_cat_dom"/>
</dbReference>
<proteinExistence type="inferred from homology"/>
<evidence type="ECO:0000256" key="1">
    <source>
        <dbReference type="ARBA" id="ARBA00008061"/>
    </source>
</evidence>
<gene>
    <name evidence="4" type="ORF">H7K45_28640</name>
</gene>
<dbReference type="InterPro" id="IPR045857">
    <property type="entry name" value="O16G_dom_2"/>
</dbReference>
<comment type="caution">
    <text evidence="4">The sequence shown here is derived from an EMBL/GenBank/DDBJ whole genome shotgun (WGS) entry which is preliminary data.</text>
</comment>
<reference evidence="4" key="2">
    <citation type="journal article" date="2022" name="BMC Genomics">
        <title>Comparative genome analysis of mycobacteria focusing on tRNA and non-coding RNA.</title>
        <authorList>
            <person name="Behra P.R.K."/>
            <person name="Pettersson B.M.F."/>
            <person name="Ramesh M."/>
            <person name="Das S."/>
            <person name="Dasgupta S."/>
            <person name="Kirsebom L.A."/>
        </authorList>
    </citation>
    <scope>NUCLEOTIDE SEQUENCE</scope>
    <source>
        <strain evidence="4">DSM 44838</strain>
    </source>
</reference>
<sequence length="526" mass="59679">MSTPWWVGGTVYHAYVRSFRDSDGDGYGDLGGLIERFDHFVDLGITALWLSPITNSPDHDWGYDVSDYLDVHPELGTLADLDELVEVGSRHGIHVVMDLIPNHTSASHPWFVEAKSSRNSSTRDYYVWADAAANGSPPNNWVDDTGEPAWTWDADSKQYYMHNFLDLQPDLNWWNPLVHTEFDRIIDFWLDRGVAGFRIDVANGLYHDRELRDNPLNPRAHIWDTEVQGRYGIEHVYNFNRPEVHDVYRHWRTRTESRSTPALLMGETWVARVDELAAYYGDDDQLHLALNFPFLFAPFEPPALARIVSESVAAFPAGAVMVWAGSNHDVPRVATRWAQNDPRRVRLAQTLLATLPGAYVLYYGDELGMVDSDVPDHLHRDPLTAGRLNGQWPRDNARAPMRWDASPSGGFSSGEPWLPVHPVVEQNVADQLADPTSMLALLRTLIAVRRHHLSDLTAIYRDVHVDASRWVYDSGPLRVNANFSNETVFIEPCDAPLLSSLDVRPDVLDRLRPWEAVVSLRTSPRP</sequence>
<dbReference type="GO" id="GO:0016853">
    <property type="term" value="F:isomerase activity"/>
    <property type="evidence" value="ECO:0007669"/>
    <property type="project" value="UniProtKB-KW"/>
</dbReference>
<dbReference type="GO" id="GO:0009313">
    <property type="term" value="P:oligosaccharide catabolic process"/>
    <property type="evidence" value="ECO:0007669"/>
    <property type="project" value="TreeGrafter"/>
</dbReference>
<name>A0A9X2Z7S1_9MYCO</name>
<dbReference type="InterPro" id="IPR017853">
    <property type="entry name" value="GH"/>
</dbReference>
<dbReference type="SMART" id="SM00642">
    <property type="entry name" value="Aamy"/>
    <property type="match status" value="1"/>
</dbReference>
<evidence type="ECO:0000313" key="5">
    <source>
        <dbReference type="Proteomes" id="UP001141629"/>
    </source>
</evidence>
<reference evidence="4" key="1">
    <citation type="submission" date="2020-07" db="EMBL/GenBank/DDBJ databases">
        <authorList>
            <person name="Pettersson B.M.F."/>
            <person name="Behra P.R.K."/>
            <person name="Ramesh M."/>
            <person name="Das S."/>
            <person name="Dasgupta S."/>
            <person name="Kirsebom L.A."/>
        </authorList>
    </citation>
    <scope>NUCLEOTIDE SEQUENCE</scope>
    <source>
        <strain evidence="4">DSM 44838</strain>
    </source>
</reference>
<dbReference type="Gene3D" id="3.20.20.80">
    <property type="entry name" value="Glycosidases"/>
    <property type="match status" value="1"/>
</dbReference>
<evidence type="ECO:0000259" key="3">
    <source>
        <dbReference type="SMART" id="SM00642"/>
    </source>
</evidence>